<keyword evidence="5" id="KW-0479">Metal-binding</keyword>
<accession>A0A423W6V9</accession>
<dbReference type="GO" id="GO:0016705">
    <property type="term" value="F:oxidoreductase activity, acting on paired donors, with incorporation or reduction of molecular oxygen"/>
    <property type="evidence" value="ECO:0007669"/>
    <property type="project" value="InterPro"/>
</dbReference>
<dbReference type="InterPro" id="IPR036396">
    <property type="entry name" value="Cyt_P450_sf"/>
</dbReference>
<evidence type="ECO:0000313" key="9">
    <source>
        <dbReference type="Proteomes" id="UP000283895"/>
    </source>
</evidence>
<dbReference type="PANTHER" id="PTHR24306:SF7">
    <property type="entry name" value="AHBB"/>
    <property type="match status" value="1"/>
</dbReference>
<comment type="subcellular location">
    <subcellularLocation>
        <location evidence="2">Endoplasmic reticulum membrane</location>
        <topology evidence="2">Single-pass membrane protein</topology>
    </subcellularLocation>
</comment>
<dbReference type="PANTHER" id="PTHR24306">
    <property type="match status" value="1"/>
</dbReference>
<keyword evidence="7" id="KW-0560">Oxidoreductase</keyword>
<dbReference type="SUPFAM" id="SSF48264">
    <property type="entry name" value="Cytochrome P450"/>
    <property type="match status" value="1"/>
</dbReference>
<dbReference type="EMBL" id="LKEA01000024">
    <property type="protein sequence ID" value="ROV99078.1"/>
    <property type="molecule type" value="Genomic_DNA"/>
</dbReference>
<dbReference type="OrthoDB" id="3366823at2759"/>
<dbReference type="Gene3D" id="1.10.630.10">
    <property type="entry name" value="Cytochrome P450"/>
    <property type="match status" value="1"/>
</dbReference>
<keyword evidence="6" id="KW-0408">Iron</keyword>
<dbReference type="GO" id="GO:0004497">
    <property type="term" value="F:monooxygenase activity"/>
    <property type="evidence" value="ECO:0007669"/>
    <property type="project" value="UniProtKB-KW"/>
</dbReference>
<evidence type="ECO:0000256" key="4">
    <source>
        <dbReference type="ARBA" id="ARBA00022516"/>
    </source>
</evidence>
<comment type="similarity">
    <text evidence="3">Belongs to the cytochrome P450 family.</text>
</comment>
<dbReference type="GO" id="GO:0020037">
    <property type="term" value="F:heme binding"/>
    <property type="evidence" value="ECO:0007669"/>
    <property type="project" value="InterPro"/>
</dbReference>
<dbReference type="InterPro" id="IPR002403">
    <property type="entry name" value="Cyt_P450_E_grp-IV"/>
</dbReference>
<evidence type="ECO:0000256" key="7">
    <source>
        <dbReference type="ARBA" id="ARBA00023033"/>
    </source>
</evidence>
<sequence length="582" mass="65329">MAGLLSIIQSMLSQIPQESLPVLVVTFIIICLTTRFISRNTVHSAEHTSANGARKAPAVPYWIPYFGHIPQLAFDSDTFLAGLRKLYPGGAFSLNLFGGTHTVIYKPGLVSALDNLPSHIADGHAAEKHLMKSNFGYPGSRADMETYDKMHGDLTLQYEKLVSESALKQMVERTVHRLRHNIAEFVTFNDSEVDQTVWERTADARTVEDAKGEVAVEADLFDLVRNFMAMTANVSLFGTDFVENYPDFWEHLWMFDEGFLVLAMDLPGILPIGKAIRARRGKYEVMRCLREFELALDRDREGEHPVPEWSDLDNVSPLVQGRLDEVYRKHNMTIRQRTACDFELAWAMNANSNPLVFWMLWRIYSDAVLLARIREEIETYMVLEKPALGFGAAFNAALRIESIDTDGLLNKCPFLKAAYLETLRLDVGAWSLKAIREDTIISDKEHDTAEKLLLPGGTYALGTHELHHMDPDAFEDPTDWRIHRHIKWTAANKKGEKEPVVDSGIISPYSGGVSMFKGQQFAVTEILSFSAAIIAMYDMQPAGGGPWKLPTQARGAGTKRPISSTRVQIKSRVLPAKMALQV</sequence>
<evidence type="ECO:0000256" key="3">
    <source>
        <dbReference type="ARBA" id="ARBA00010617"/>
    </source>
</evidence>
<dbReference type="InterPro" id="IPR001128">
    <property type="entry name" value="Cyt_P450"/>
</dbReference>
<dbReference type="GO" id="GO:0005506">
    <property type="term" value="F:iron ion binding"/>
    <property type="evidence" value="ECO:0007669"/>
    <property type="project" value="InterPro"/>
</dbReference>
<keyword evidence="7" id="KW-0503">Monooxygenase</keyword>
<evidence type="ECO:0000313" key="8">
    <source>
        <dbReference type="EMBL" id="ROV99078.1"/>
    </source>
</evidence>
<keyword evidence="4" id="KW-0443">Lipid metabolism</keyword>
<protein>
    <recommendedName>
        <fullName evidence="10">Cytochrome P450</fullName>
    </recommendedName>
</protein>
<evidence type="ECO:0000256" key="5">
    <source>
        <dbReference type="ARBA" id="ARBA00022723"/>
    </source>
</evidence>
<gene>
    <name evidence="8" type="ORF">VMCG_06693</name>
</gene>
<comment type="caution">
    <text evidence="8">The sequence shown here is derived from an EMBL/GenBank/DDBJ whole genome shotgun (WGS) entry which is preliminary data.</text>
</comment>
<comment type="cofactor">
    <cofactor evidence="1">
        <name>heme</name>
        <dbReference type="ChEBI" id="CHEBI:30413"/>
    </cofactor>
</comment>
<proteinExistence type="inferred from homology"/>
<dbReference type="PRINTS" id="PR00465">
    <property type="entry name" value="EP450IV"/>
</dbReference>
<dbReference type="AlphaFoldDB" id="A0A423W6V9"/>
<keyword evidence="9" id="KW-1185">Reference proteome</keyword>
<evidence type="ECO:0000256" key="6">
    <source>
        <dbReference type="ARBA" id="ARBA00023004"/>
    </source>
</evidence>
<dbReference type="GO" id="GO:0005789">
    <property type="term" value="C:endoplasmic reticulum membrane"/>
    <property type="evidence" value="ECO:0007669"/>
    <property type="project" value="UniProtKB-SubCell"/>
</dbReference>
<evidence type="ECO:0008006" key="10">
    <source>
        <dbReference type="Google" id="ProtNLM"/>
    </source>
</evidence>
<evidence type="ECO:0000256" key="2">
    <source>
        <dbReference type="ARBA" id="ARBA00004389"/>
    </source>
</evidence>
<dbReference type="STRING" id="356882.A0A423W6V9"/>
<organism evidence="8 9">
    <name type="scientific">Cytospora schulzeri</name>
    <dbReference type="NCBI Taxonomy" id="448051"/>
    <lineage>
        <taxon>Eukaryota</taxon>
        <taxon>Fungi</taxon>
        <taxon>Dikarya</taxon>
        <taxon>Ascomycota</taxon>
        <taxon>Pezizomycotina</taxon>
        <taxon>Sordariomycetes</taxon>
        <taxon>Sordariomycetidae</taxon>
        <taxon>Diaporthales</taxon>
        <taxon>Cytosporaceae</taxon>
        <taxon>Cytospora</taxon>
    </lineage>
</organism>
<keyword evidence="4" id="KW-0444">Lipid biosynthesis</keyword>
<name>A0A423W6V9_9PEZI</name>
<dbReference type="Pfam" id="PF00067">
    <property type="entry name" value="p450"/>
    <property type="match status" value="1"/>
</dbReference>
<reference evidence="8 9" key="1">
    <citation type="submission" date="2015-09" db="EMBL/GenBank/DDBJ databases">
        <title>Host preference determinants of Valsa canker pathogens revealed by comparative genomics.</title>
        <authorList>
            <person name="Yin Z."/>
            <person name="Huang L."/>
        </authorList>
    </citation>
    <scope>NUCLEOTIDE SEQUENCE [LARGE SCALE GENOMIC DNA]</scope>
    <source>
        <strain evidence="8 9">03-1</strain>
    </source>
</reference>
<evidence type="ECO:0000256" key="1">
    <source>
        <dbReference type="ARBA" id="ARBA00001971"/>
    </source>
</evidence>
<dbReference type="Proteomes" id="UP000283895">
    <property type="component" value="Unassembled WGS sequence"/>
</dbReference>